<protein>
    <submittedName>
        <fullName evidence="1">Uncharacterized protein</fullName>
    </submittedName>
</protein>
<organism evidence="1 2">
    <name type="scientific">Smallanthus sonchifolius</name>
    <dbReference type="NCBI Taxonomy" id="185202"/>
    <lineage>
        <taxon>Eukaryota</taxon>
        <taxon>Viridiplantae</taxon>
        <taxon>Streptophyta</taxon>
        <taxon>Embryophyta</taxon>
        <taxon>Tracheophyta</taxon>
        <taxon>Spermatophyta</taxon>
        <taxon>Magnoliopsida</taxon>
        <taxon>eudicotyledons</taxon>
        <taxon>Gunneridae</taxon>
        <taxon>Pentapetalae</taxon>
        <taxon>asterids</taxon>
        <taxon>campanulids</taxon>
        <taxon>Asterales</taxon>
        <taxon>Asteraceae</taxon>
        <taxon>Asteroideae</taxon>
        <taxon>Heliantheae alliance</taxon>
        <taxon>Millerieae</taxon>
        <taxon>Smallanthus</taxon>
    </lineage>
</organism>
<accession>A0ACB9IR95</accession>
<comment type="caution">
    <text evidence="1">The sequence shown here is derived from an EMBL/GenBank/DDBJ whole genome shotgun (WGS) entry which is preliminary data.</text>
</comment>
<gene>
    <name evidence="1" type="ORF">L1987_19959</name>
</gene>
<dbReference type="EMBL" id="CM042024">
    <property type="protein sequence ID" value="KAI3810347.1"/>
    <property type="molecule type" value="Genomic_DNA"/>
</dbReference>
<sequence>MDHIHLIFFSLLSFIPLLLLIKLSIPKKGKNLPPSPPSLPIIGHLHLIKGPVHRVLQHLSFKYGPIMALRFGSRRVLVITSPSAVEECFTKNDIVLANRPLLLSGKYFDYDHMGISSVPYGRLWRDVRRVMTLELFSTTRLKTYTSVRQDEVRSLIKELFQDSFQGFKRVELKSRFQGLPFNIILKIVAGKRFDGTNMNDLKEVSEFKDVISDVFEASGASNPSDFIPFLKWDDFQGLEKRFSKLQNKSDNFLQNLIDECRSKRFDSCKEKGKAKTFIDTILSLQELEPEYYTDNVIKGNILALLLAGTDTSSVTIEWAMSLLLNHPNVLEKAKAEVDESTGQERLVQETDLPNLPYIQCIVNETLRLFPAAPLLVPHESSEDCTIGGFDVARGTIVLVNALAIHRDPTVWDDPLSFKPERFEKMGKEGYRFIPFGVGRRQCPGYGLANRVVGLALASLIQCFEWERVGEELVELSEGKGLTMPKDEPLVAMCKARQQVSHLLKEL</sequence>
<reference evidence="2" key="1">
    <citation type="journal article" date="2022" name="Mol. Ecol. Resour.">
        <title>The genomes of chicory, endive, great burdock and yacon provide insights into Asteraceae palaeo-polyploidization history and plant inulin production.</title>
        <authorList>
            <person name="Fan W."/>
            <person name="Wang S."/>
            <person name="Wang H."/>
            <person name="Wang A."/>
            <person name="Jiang F."/>
            <person name="Liu H."/>
            <person name="Zhao H."/>
            <person name="Xu D."/>
            <person name="Zhang Y."/>
        </authorList>
    </citation>
    <scope>NUCLEOTIDE SEQUENCE [LARGE SCALE GENOMIC DNA]</scope>
    <source>
        <strain evidence="2">cv. Yunnan</strain>
    </source>
</reference>
<keyword evidence="2" id="KW-1185">Reference proteome</keyword>
<evidence type="ECO:0000313" key="1">
    <source>
        <dbReference type="EMBL" id="KAI3810347.1"/>
    </source>
</evidence>
<name>A0ACB9IR95_9ASTR</name>
<reference evidence="1 2" key="2">
    <citation type="journal article" date="2022" name="Mol. Ecol. Resour.">
        <title>The genomes of chicory, endive, great burdock and yacon provide insights into Asteraceae paleo-polyploidization history and plant inulin production.</title>
        <authorList>
            <person name="Fan W."/>
            <person name="Wang S."/>
            <person name="Wang H."/>
            <person name="Wang A."/>
            <person name="Jiang F."/>
            <person name="Liu H."/>
            <person name="Zhao H."/>
            <person name="Xu D."/>
            <person name="Zhang Y."/>
        </authorList>
    </citation>
    <scope>NUCLEOTIDE SEQUENCE [LARGE SCALE GENOMIC DNA]</scope>
    <source>
        <strain evidence="2">cv. Yunnan</strain>
        <tissue evidence="1">Leaves</tissue>
    </source>
</reference>
<dbReference type="Proteomes" id="UP001056120">
    <property type="component" value="Linkage Group LG07"/>
</dbReference>
<evidence type="ECO:0000313" key="2">
    <source>
        <dbReference type="Proteomes" id="UP001056120"/>
    </source>
</evidence>
<proteinExistence type="predicted"/>